<reference evidence="2" key="1">
    <citation type="submission" date="2021-06" db="EMBL/GenBank/DDBJ databases">
        <authorList>
            <person name="Kallberg Y."/>
            <person name="Tangrot J."/>
            <person name="Rosling A."/>
        </authorList>
    </citation>
    <scope>NUCLEOTIDE SEQUENCE</scope>
    <source>
        <strain evidence="2">FL966</strain>
    </source>
</reference>
<protein>
    <submittedName>
        <fullName evidence="2">3836_t:CDS:1</fullName>
    </submittedName>
</protein>
<proteinExistence type="predicted"/>
<dbReference type="AlphaFoldDB" id="A0A9N9HTY0"/>
<evidence type="ECO:0000256" key="1">
    <source>
        <dbReference type="SAM" id="MobiDB-lite"/>
    </source>
</evidence>
<keyword evidence="3" id="KW-1185">Reference proteome</keyword>
<dbReference type="EMBL" id="CAJVQA010011228">
    <property type="protein sequence ID" value="CAG8705136.1"/>
    <property type="molecule type" value="Genomic_DNA"/>
</dbReference>
<dbReference type="Proteomes" id="UP000789759">
    <property type="component" value="Unassembled WGS sequence"/>
</dbReference>
<evidence type="ECO:0000313" key="3">
    <source>
        <dbReference type="Proteomes" id="UP000789759"/>
    </source>
</evidence>
<gene>
    <name evidence="2" type="ORF">CPELLU_LOCUS12029</name>
</gene>
<accession>A0A9N9HTY0</accession>
<sequence length="71" mass="7794">MFDKIKVVITDNAMSIVKAIRQLDIIHLGCTAHTIHLVVTNELAKSLKNDSDCTAHADGSSLNEKMLSDEE</sequence>
<dbReference type="OrthoDB" id="2414695at2759"/>
<organism evidence="2 3">
    <name type="scientific">Cetraspora pellucida</name>
    <dbReference type="NCBI Taxonomy" id="1433469"/>
    <lineage>
        <taxon>Eukaryota</taxon>
        <taxon>Fungi</taxon>
        <taxon>Fungi incertae sedis</taxon>
        <taxon>Mucoromycota</taxon>
        <taxon>Glomeromycotina</taxon>
        <taxon>Glomeromycetes</taxon>
        <taxon>Diversisporales</taxon>
        <taxon>Gigasporaceae</taxon>
        <taxon>Cetraspora</taxon>
    </lineage>
</organism>
<name>A0A9N9HTY0_9GLOM</name>
<evidence type="ECO:0000313" key="2">
    <source>
        <dbReference type="EMBL" id="CAG8705136.1"/>
    </source>
</evidence>
<feature type="region of interest" description="Disordered" evidence="1">
    <location>
        <begin position="51"/>
        <end position="71"/>
    </location>
</feature>
<comment type="caution">
    <text evidence="2">The sequence shown here is derived from an EMBL/GenBank/DDBJ whole genome shotgun (WGS) entry which is preliminary data.</text>
</comment>